<organism evidence="4 5">
    <name type="scientific">Candidatus Muproteobacteria bacterium RBG_16_60_9</name>
    <dbReference type="NCBI Taxonomy" id="1817755"/>
    <lineage>
        <taxon>Bacteria</taxon>
        <taxon>Pseudomonadati</taxon>
        <taxon>Pseudomonadota</taxon>
        <taxon>Candidatus Muproteobacteria</taxon>
    </lineage>
</organism>
<evidence type="ECO:0000256" key="1">
    <source>
        <dbReference type="ARBA" id="ARBA00010996"/>
    </source>
</evidence>
<sequence length="145" mass="15798">FQDLEGRPFLFSALKGKWSLVYFGSAECLTPCTGNLYKTRQIIVAQAKEAHRVQSVFVITNGAALEVLRYTLKEYPGTIALRGAPNAVRELAAQFTVPAGGALDGLDRIYVVDPLGNFMMSYAADADPSAMLKDLRQLLRASQIG</sequence>
<comment type="caution">
    <text evidence="4">The sequence shown here is derived from an EMBL/GenBank/DDBJ whole genome shotgun (WGS) entry which is preliminary data.</text>
</comment>
<evidence type="ECO:0008006" key="6">
    <source>
        <dbReference type="Google" id="ProtNLM"/>
    </source>
</evidence>
<keyword evidence="3" id="KW-1015">Disulfide bond</keyword>
<name>A0A1F6V3K1_9PROT</name>
<accession>A0A1F6V3K1</accession>
<evidence type="ECO:0000256" key="3">
    <source>
        <dbReference type="PIRSR" id="PIRSR603782-2"/>
    </source>
</evidence>
<feature type="non-terminal residue" evidence="4">
    <location>
        <position position="1"/>
    </location>
</feature>
<reference evidence="4 5" key="1">
    <citation type="journal article" date="2016" name="Nat. Commun.">
        <title>Thousands of microbial genomes shed light on interconnected biogeochemical processes in an aquifer system.</title>
        <authorList>
            <person name="Anantharaman K."/>
            <person name="Brown C.T."/>
            <person name="Hug L.A."/>
            <person name="Sharon I."/>
            <person name="Castelle C.J."/>
            <person name="Probst A.J."/>
            <person name="Thomas B.C."/>
            <person name="Singh A."/>
            <person name="Wilkins M.J."/>
            <person name="Karaoz U."/>
            <person name="Brodie E.L."/>
            <person name="Williams K.H."/>
            <person name="Hubbard S.S."/>
            <person name="Banfield J.F."/>
        </authorList>
    </citation>
    <scope>NUCLEOTIDE SEQUENCE [LARGE SCALE GENOMIC DNA]</scope>
</reference>
<feature type="binding site" evidence="2">
    <location>
        <position position="32"/>
    </location>
    <ligand>
        <name>Cu cation</name>
        <dbReference type="ChEBI" id="CHEBI:23378"/>
    </ligand>
</feature>
<dbReference type="InterPro" id="IPR003782">
    <property type="entry name" value="SCO1/SenC"/>
</dbReference>
<protein>
    <recommendedName>
        <fullName evidence="6">Thioredoxin domain-containing protein</fullName>
    </recommendedName>
</protein>
<keyword evidence="2" id="KW-0186">Copper</keyword>
<proteinExistence type="inferred from homology"/>
<dbReference type="Gene3D" id="3.40.30.10">
    <property type="entry name" value="Glutaredoxin"/>
    <property type="match status" value="1"/>
</dbReference>
<dbReference type="SUPFAM" id="SSF52833">
    <property type="entry name" value="Thioredoxin-like"/>
    <property type="match status" value="1"/>
</dbReference>
<evidence type="ECO:0000313" key="5">
    <source>
        <dbReference type="Proteomes" id="UP000179076"/>
    </source>
</evidence>
<dbReference type="EMBL" id="MFSP01000143">
    <property type="protein sequence ID" value="OGI64024.1"/>
    <property type="molecule type" value="Genomic_DNA"/>
</dbReference>
<feature type="binding site" evidence="2">
    <location>
        <position position="28"/>
    </location>
    <ligand>
        <name>Cu cation</name>
        <dbReference type="ChEBI" id="CHEBI:23378"/>
    </ligand>
</feature>
<keyword evidence="2" id="KW-0479">Metal-binding</keyword>
<dbReference type="Pfam" id="PF02630">
    <property type="entry name" value="SCO1-SenC"/>
    <property type="match status" value="1"/>
</dbReference>
<evidence type="ECO:0000256" key="2">
    <source>
        <dbReference type="PIRSR" id="PIRSR603782-1"/>
    </source>
</evidence>
<gene>
    <name evidence="4" type="ORF">A2W18_03660</name>
</gene>
<comment type="similarity">
    <text evidence="1">Belongs to the SCO1/2 family.</text>
</comment>
<dbReference type="InterPro" id="IPR036249">
    <property type="entry name" value="Thioredoxin-like_sf"/>
</dbReference>
<evidence type="ECO:0000313" key="4">
    <source>
        <dbReference type="EMBL" id="OGI64024.1"/>
    </source>
</evidence>
<dbReference type="Proteomes" id="UP000179076">
    <property type="component" value="Unassembled WGS sequence"/>
</dbReference>
<feature type="disulfide bond" description="Redox-active" evidence="3">
    <location>
        <begin position="28"/>
        <end position="32"/>
    </location>
</feature>
<dbReference type="GO" id="GO:0046872">
    <property type="term" value="F:metal ion binding"/>
    <property type="evidence" value="ECO:0007669"/>
    <property type="project" value="UniProtKB-KW"/>
</dbReference>
<dbReference type="AlphaFoldDB" id="A0A1F6V3K1"/>